<evidence type="ECO:0000313" key="18">
    <source>
        <dbReference type="EMBL" id="MFD2311041.1"/>
    </source>
</evidence>
<keyword evidence="14 16" id="KW-0739">Sodium transport</keyword>
<evidence type="ECO:0000256" key="12">
    <source>
        <dbReference type="ARBA" id="ARBA00023065"/>
    </source>
</evidence>
<accession>A0ABW5EBS3</accession>
<name>A0ABW5EBS3_9GAMM</name>
<evidence type="ECO:0000256" key="9">
    <source>
        <dbReference type="ARBA" id="ARBA00022967"/>
    </source>
</evidence>
<evidence type="ECO:0000256" key="6">
    <source>
        <dbReference type="ARBA" id="ARBA00022448"/>
    </source>
</evidence>
<dbReference type="RefSeq" id="WP_265721517.1">
    <property type="nucleotide sequence ID" value="NZ_JAPIVK010000012.1"/>
</dbReference>
<organism evidence="18 19">
    <name type="scientific">Microbulbifer halophilus</name>
    <dbReference type="NCBI Taxonomy" id="453963"/>
    <lineage>
        <taxon>Bacteria</taxon>
        <taxon>Pseudomonadati</taxon>
        <taxon>Pseudomonadota</taxon>
        <taxon>Gammaproteobacteria</taxon>
        <taxon>Cellvibrionales</taxon>
        <taxon>Microbulbiferaceae</taxon>
        <taxon>Microbulbifer</taxon>
    </lineage>
</organism>
<evidence type="ECO:0000256" key="14">
    <source>
        <dbReference type="ARBA" id="ARBA00023201"/>
    </source>
</evidence>
<evidence type="ECO:0000256" key="11">
    <source>
        <dbReference type="ARBA" id="ARBA00023053"/>
    </source>
</evidence>
<dbReference type="Proteomes" id="UP001597425">
    <property type="component" value="Unassembled WGS sequence"/>
</dbReference>
<evidence type="ECO:0000256" key="1">
    <source>
        <dbReference type="ARBA" id="ARBA00001959"/>
    </source>
</evidence>
<dbReference type="EMBL" id="JBHUJD010000013">
    <property type="protein sequence ID" value="MFD2311041.1"/>
    <property type="molecule type" value="Genomic_DNA"/>
</dbReference>
<protein>
    <recommendedName>
        <fullName evidence="16">Probable oxaloacetate decarboxylase gamma chain</fullName>
        <ecNumber evidence="16">7.2.4.2</ecNumber>
    </recommendedName>
</protein>
<sequence>MQETLLQQGLDITVFGMGIVFTFLLVLVIGTSIMSRIIVRNFPEAEPVAPVSGNQRDDSPRLRAIAKAAIQKHRERNK</sequence>
<evidence type="ECO:0000256" key="10">
    <source>
        <dbReference type="ARBA" id="ARBA00022989"/>
    </source>
</evidence>
<evidence type="ECO:0000256" key="2">
    <source>
        <dbReference type="ARBA" id="ARBA00003002"/>
    </source>
</evidence>
<comment type="subcellular location">
    <subcellularLocation>
        <location evidence="3 16 17">Cell membrane</location>
        <topology evidence="3 16 17">Single-pass membrane protein</topology>
    </subcellularLocation>
</comment>
<dbReference type="HAMAP" id="MF_00404">
    <property type="entry name" value="OadG"/>
    <property type="match status" value="1"/>
</dbReference>
<proteinExistence type="inferred from homology"/>
<evidence type="ECO:0000256" key="3">
    <source>
        <dbReference type="ARBA" id="ARBA00004162"/>
    </source>
</evidence>
<comment type="cofactor">
    <cofactor evidence="1 16 17">
        <name>Na(+)</name>
        <dbReference type="ChEBI" id="CHEBI:29101"/>
    </cofactor>
</comment>
<evidence type="ECO:0000256" key="7">
    <source>
        <dbReference type="ARBA" id="ARBA00022475"/>
    </source>
</evidence>
<comment type="function">
    <text evidence="2 16 17">Catalyzes the decarboxylation of oxaloacetate coupled to Na(+) translocation.</text>
</comment>
<feature type="transmembrane region" description="Helical" evidence="16 17">
    <location>
        <begin position="12"/>
        <end position="33"/>
    </location>
</feature>
<evidence type="ECO:0000256" key="4">
    <source>
        <dbReference type="ARBA" id="ARBA00005844"/>
    </source>
</evidence>
<comment type="similarity">
    <text evidence="4 16 17">Belongs to the OadG family.</text>
</comment>
<comment type="caution">
    <text evidence="18">The sequence shown here is derived from an EMBL/GenBank/DDBJ whole genome shotgun (WGS) entry which is preliminary data.</text>
</comment>
<comment type="subunit">
    <text evidence="5 16">Heterotrimer of an alpha, a beta and a gamma subunit.</text>
</comment>
<evidence type="ECO:0000256" key="16">
    <source>
        <dbReference type="HAMAP-Rule" id="MF_00404"/>
    </source>
</evidence>
<comment type="catalytic activity">
    <reaction evidence="15 16 17">
        <text>oxaloacetate + 2 Na(+)(in) + H(+) = pyruvate + 2 Na(+)(out) + CO2</text>
        <dbReference type="Rhea" id="RHEA:57724"/>
        <dbReference type="ChEBI" id="CHEBI:15361"/>
        <dbReference type="ChEBI" id="CHEBI:15378"/>
        <dbReference type="ChEBI" id="CHEBI:16452"/>
        <dbReference type="ChEBI" id="CHEBI:16526"/>
        <dbReference type="ChEBI" id="CHEBI:29101"/>
        <dbReference type="EC" id="7.2.4.2"/>
    </reaction>
</comment>
<dbReference type="EC" id="7.2.4.2" evidence="16"/>
<dbReference type="Pfam" id="PF04277">
    <property type="entry name" value="OAD_gamma"/>
    <property type="match status" value="1"/>
</dbReference>
<dbReference type="InterPro" id="IPR005899">
    <property type="entry name" value="Na_pump_deCOase"/>
</dbReference>
<keyword evidence="6 16" id="KW-0813">Transport</keyword>
<evidence type="ECO:0000256" key="17">
    <source>
        <dbReference type="RuleBase" id="RU004278"/>
    </source>
</evidence>
<keyword evidence="13 16" id="KW-0472">Membrane</keyword>
<keyword evidence="7 16" id="KW-1003">Cell membrane</keyword>
<keyword evidence="9 16" id="KW-1278">Translocase</keyword>
<keyword evidence="11 16" id="KW-0915">Sodium</keyword>
<evidence type="ECO:0000256" key="8">
    <source>
        <dbReference type="ARBA" id="ARBA00022692"/>
    </source>
</evidence>
<keyword evidence="10 16" id="KW-1133">Transmembrane helix</keyword>
<evidence type="ECO:0000256" key="13">
    <source>
        <dbReference type="ARBA" id="ARBA00023136"/>
    </source>
</evidence>
<evidence type="ECO:0000256" key="5">
    <source>
        <dbReference type="ARBA" id="ARBA00011869"/>
    </source>
</evidence>
<reference evidence="19" key="1">
    <citation type="journal article" date="2019" name="Int. J. Syst. Evol. Microbiol.">
        <title>The Global Catalogue of Microorganisms (GCM) 10K type strain sequencing project: providing services to taxonomists for standard genome sequencing and annotation.</title>
        <authorList>
            <consortium name="The Broad Institute Genomics Platform"/>
            <consortium name="The Broad Institute Genome Sequencing Center for Infectious Disease"/>
            <person name="Wu L."/>
            <person name="Ma J."/>
        </authorList>
    </citation>
    <scope>NUCLEOTIDE SEQUENCE [LARGE SCALE GENOMIC DNA]</scope>
    <source>
        <strain evidence="19">KCTC 12848</strain>
    </source>
</reference>
<keyword evidence="8 16" id="KW-0812">Transmembrane</keyword>
<keyword evidence="19" id="KW-1185">Reference proteome</keyword>
<gene>
    <name evidence="16" type="primary">oadG</name>
    <name evidence="18" type="ORF">ACFSKX_11500</name>
</gene>
<evidence type="ECO:0000256" key="15">
    <source>
        <dbReference type="ARBA" id="ARBA00048176"/>
    </source>
</evidence>
<evidence type="ECO:0000313" key="19">
    <source>
        <dbReference type="Proteomes" id="UP001597425"/>
    </source>
</evidence>
<dbReference type="NCBIfam" id="TIGR01195">
    <property type="entry name" value="oadG_fam"/>
    <property type="match status" value="1"/>
</dbReference>
<dbReference type="InterPro" id="IPR023424">
    <property type="entry name" value="OadG"/>
</dbReference>
<keyword evidence="12 16" id="KW-0406">Ion transport</keyword>